<dbReference type="OrthoDB" id="980500at2"/>
<gene>
    <name evidence="1" type="ordered locus">Belba_3670</name>
</gene>
<dbReference type="AlphaFoldDB" id="I3ZA93"/>
<name>I3ZA93_BELBD</name>
<accession>I3ZA93</accession>
<keyword evidence="2" id="KW-1185">Reference proteome</keyword>
<protein>
    <submittedName>
        <fullName evidence="1">Uncharacterized protein</fullName>
    </submittedName>
</protein>
<dbReference type="Proteomes" id="UP000006050">
    <property type="component" value="Chromosome"/>
</dbReference>
<reference evidence="2" key="1">
    <citation type="submission" date="2012-06" db="EMBL/GenBank/DDBJ databases">
        <title>The complete genome of Belliella baltica DSM 15883.</title>
        <authorList>
            <person name="Lucas S."/>
            <person name="Copeland A."/>
            <person name="Lapidus A."/>
            <person name="Goodwin L."/>
            <person name="Pitluck S."/>
            <person name="Peters L."/>
            <person name="Mikhailova N."/>
            <person name="Davenport K."/>
            <person name="Kyrpides N."/>
            <person name="Mavromatis K."/>
            <person name="Pagani I."/>
            <person name="Ivanova N."/>
            <person name="Ovchinnikova G."/>
            <person name="Zeytun A."/>
            <person name="Detter J.C."/>
            <person name="Han C."/>
            <person name="Land M."/>
            <person name="Hauser L."/>
            <person name="Markowitz V."/>
            <person name="Cheng J.-F."/>
            <person name="Hugenholtz P."/>
            <person name="Woyke T."/>
            <person name="Wu D."/>
            <person name="Tindall B."/>
            <person name="Pomrenke H."/>
            <person name="Brambilla E."/>
            <person name="Klenk H.-P."/>
            <person name="Eisen J.A."/>
        </authorList>
    </citation>
    <scope>NUCLEOTIDE SEQUENCE [LARGE SCALE GENOMIC DNA]</scope>
    <source>
        <strain evidence="2">DSM 15883 / CIP 108006 / LMG 21964 / BA134</strain>
    </source>
</reference>
<evidence type="ECO:0000313" key="1">
    <source>
        <dbReference type="EMBL" id="AFL86161.1"/>
    </source>
</evidence>
<sequence>MKTIKVNQDWIIFADEYDPLEILQTVYGLSDLALMKKRIFQFIESSISKNPKDC</sequence>
<dbReference type="HOGENOM" id="CLU_3040803_0_0_10"/>
<organism evidence="1 2">
    <name type="scientific">Belliella baltica (strain DSM 15883 / CIP 108006 / LMG 21964 / BA134)</name>
    <dbReference type="NCBI Taxonomy" id="866536"/>
    <lineage>
        <taxon>Bacteria</taxon>
        <taxon>Pseudomonadati</taxon>
        <taxon>Bacteroidota</taxon>
        <taxon>Cytophagia</taxon>
        <taxon>Cytophagales</taxon>
        <taxon>Cyclobacteriaceae</taxon>
        <taxon>Belliella</taxon>
    </lineage>
</organism>
<dbReference type="KEGG" id="bbd:Belba_3670"/>
<dbReference type="EMBL" id="CP003281">
    <property type="protein sequence ID" value="AFL86161.1"/>
    <property type="molecule type" value="Genomic_DNA"/>
</dbReference>
<proteinExistence type="predicted"/>
<evidence type="ECO:0000313" key="2">
    <source>
        <dbReference type="Proteomes" id="UP000006050"/>
    </source>
</evidence>
<dbReference type="RefSeq" id="WP_014774095.1">
    <property type="nucleotide sequence ID" value="NC_018010.1"/>
</dbReference>
<dbReference type="STRING" id="866536.Belba_3670"/>